<name>I1H479_BRADI</name>
<dbReference type="NCBIfam" id="TIGR01557">
    <property type="entry name" value="myb_SHAQKYF"/>
    <property type="match status" value="1"/>
</dbReference>
<dbReference type="eggNOG" id="ENOG502QWQD">
    <property type="taxonomic scope" value="Eukaryota"/>
</dbReference>
<dbReference type="ExpressionAtlas" id="I1H479">
    <property type="expression patterns" value="baseline"/>
</dbReference>
<dbReference type="Gene3D" id="1.10.10.60">
    <property type="entry name" value="Homeodomain-like"/>
    <property type="match status" value="1"/>
</dbReference>
<dbReference type="SUPFAM" id="SSF46689">
    <property type="entry name" value="Homeodomain-like"/>
    <property type="match status" value="1"/>
</dbReference>
<keyword evidence="3" id="KW-0238">DNA-binding</keyword>
<dbReference type="InterPro" id="IPR006447">
    <property type="entry name" value="Myb_dom_plants"/>
</dbReference>
<evidence type="ECO:0000313" key="10">
    <source>
        <dbReference type="Proteomes" id="UP000008810"/>
    </source>
</evidence>
<dbReference type="OMA" id="INSKCGE"/>
<dbReference type="KEGG" id="bdi:100838028"/>
<keyword evidence="5" id="KW-0539">Nucleus</keyword>
<dbReference type="Proteomes" id="UP000008810">
    <property type="component" value="Chromosome 1"/>
</dbReference>
<dbReference type="EnsemblPlants" id="KQK21117">
    <property type="protein sequence ID" value="KQK21117"/>
    <property type="gene ID" value="BRADI_1g58830v3"/>
</dbReference>
<dbReference type="GO" id="GO:0003700">
    <property type="term" value="F:DNA-binding transcription factor activity"/>
    <property type="evidence" value="ECO:0007669"/>
    <property type="project" value="InterPro"/>
</dbReference>
<dbReference type="GO" id="GO:0005634">
    <property type="term" value="C:nucleus"/>
    <property type="evidence" value="ECO:0007669"/>
    <property type="project" value="UniProtKB-SubCell"/>
</dbReference>
<dbReference type="PROSITE" id="PS51294">
    <property type="entry name" value="HTH_MYB"/>
    <property type="match status" value="1"/>
</dbReference>
<dbReference type="InterPro" id="IPR001005">
    <property type="entry name" value="SANT/Myb"/>
</dbReference>
<dbReference type="EMBL" id="CM000880">
    <property type="protein sequence ID" value="KQK21117.1"/>
    <property type="molecule type" value="Genomic_DNA"/>
</dbReference>
<dbReference type="PANTHER" id="PTHR31003:SF17">
    <property type="entry name" value="OS07G0119300 PROTEIN"/>
    <property type="match status" value="1"/>
</dbReference>
<evidence type="ECO:0000256" key="1">
    <source>
        <dbReference type="ARBA" id="ARBA00004123"/>
    </source>
</evidence>
<proteinExistence type="predicted"/>
<sequence>MGLEAGESAMGGDLSLDLQAFAARTVAGRIPAASREDVLRKLEEEKGKIEVFGRELPVCVRLIAAVIDLLKEKVESNGGDHRDEAEGSGDKSSWMSSAQLWIGGGSSKAPEKEGRSSAPEKRALGGGLGFGPFKAVGSGGPAFLPVSLRKEAPLRIPDLPFLSSGSLKINSPAPAAAASASAGLQVAGFGLDAARTAAIAAPQLTLQTQPQPQQVAQQTAQQQQQARKARRCWSPELHRKFVNALNQLGGPHATPKQIRERMQVDGLTNDEVKSHLQKYRLHTSRMVSGGPLMHHRPVVLSGGLWMLPSEESSSLSGSPPGPLSGMAVSSAVSGEDDDGRSQSHGWM</sequence>
<evidence type="ECO:0000256" key="5">
    <source>
        <dbReference type="ARBA" id="ARBA00023242"/>
    </source>
</evidence>
<dbReference type="GeneID" id="100838028"/>
<dbReference type="PANTHER" id="PTHR31003">
    <property type="entry name" value="MYB FAMILY TRANSCRIPTION FACTOR"/>
    <property type="match status" value="1"/>
</dbReference>
<feature type="compositionally biased region" description="Low complexity" evidence="6">
    <location>
        <begin position="309"/>
        <end position="318"/>
    </location>
</feature>
<feature type="compositionally biased region" description="Basic and acidic residues" evidence="6">
    <location>
        <begin position="109"/>
        <end position="123"/>
    </location>
</feature>
<evidence type="ECO:0000256" key="3">
    <source>
        <dbReference type="ARBA" id="ARBA00023125"/>
    </source>
</evidence>
<evidence type="ECO:0000313" key="9">
    <source>
        <dbReference type="EnsemblPlants" id="KQK21117"/>
    </source>
</evidence>
<organism evidence="8">
    <name type="scientific">Brachypodium distachyon</name>
    <name type="common">Purple false brome</name>
    <name type="synonym">Trachynia distachya</name>
    <dbReference type="NCBI Taxonomy" id="15368"/>
    <lineage>
        <taxon>Eukaryota</taxon>
        <taxon>Viridiplantae</taxon>
        <taxon>Streptophyta</taxon>
        <taxon>Embryophyta</taxon>
        <taxon>Tracheophyta</taxon>
        <taxon>Spermatophyta</taxon>
        <taxon>Magnoliopsida</taxon>
        <taxon>Liliopsida</taxon>
        <taxon>Poales</taxon>
        <taxon>Poaceae</taxon>
        <taxon>BOP clade</taxon>
        <taxon>Pooideae</taxon>
        <taxon>Stipodae</taxon>
        <taxon>Brachypodieae</taxon>
        <taxon>Brachypodium</taxon>
    </lineage>
</organism>
<feature type="region of interest" description="Disordered" evidence="6">
    <location>
        <begin position="104"/>
        <end position="123"/>
    </location>
</feature>
<dbReference type="HOGENOM" id="CLU_036551_1_1_1"/>
<keyword evidence="10" id="KW-1185">Reference proteome</keyword>
<dbReference type="GO" id="GO:0003677">
    <property type="term" value="F:DNA binding"/>
    <property type="evidence" value="ECO:0007669"/>
    <property type="project" value="UniProtKB-KW"/>
</dbReference>
<dbReference type="InterPro" id="IPR009057">
    <property type="entry name" value="Homeodomain-like_sf"/>
</dbReference>
<dbReference type="InterPro" id="IPR058673">
    <property type="entry name" value="HHO5-like_N"/>
</dbReference>
<reference evidence="8 9" key="1">
    <citation type="journal article" date="2010" name="Nature">
        <title>Genome sequencing and analysis of the model grass Brachypodium distachyon.</title>
        <authorList>
            <consortium name="International Brachypodium Initiative"/>
        </authorList>
    </citation>
    <scope>NUCLEOTIDE SEQUENCE [LARGE SCALE GENOMIC DNA]</scope>
    <source>
        <strain evidence="8">Bd21</strain>
        <strain evidence="9">cv. Bd21</strain>
    </source>
</reference>
<protein>
    <recommendedName>
        <fullName evidence="7">HTH myb-type domain-containing protein</fullName>
    </recommendedName>
</protein>
<dbReference type="FunFam" id="1.10.10.60:FF:000007">
    <property type="entry name" value="Two-component response regulator"/>
    <property type="match status" value="1"/>
</dbReference>
<dbReference type="InterPro" id="IPR044787">
    <property type="entry name" value="HHO5-like"/>
</dbReference>
<feature type="domain" description="HTH myb-type" evidence="7">
    <location>
        <begin position="225"/>
        <end position="284"/>
    </location>
</feature>
<evidence type="ECO:0000256" key="4">
    <source>
        <dbReference type="ARBA" id="ARBA00023163"/>
    </source>
</evidence>
<dbReference type="Gramene" id="KQK21117">
    <property type="protein sequence ID" value="KQK21117"/>
    <property type="gene ID" value="BRADI_1g58830v3"/>
</dbReference>
<accession>I1H479</accession>
<evidence type="ECO:0000256" key="2">
    <source>
        <dbReference type="ARBA" id="ARBA00023015"/>
    </source>
</evidence>
<feature type="region of interest" description="Disordered" evidence="6">
    <location>
        <begin position="309"/>
        <end position="347"/>
    </location>
</feature>
<keyword evidence="4" id="KW-0804">Transcription</keyword>
<dbReference type="Pfam" id="PF00249">
    <property type="entry name" value="Myb_DNA-binding"/>
    <property type="match status" value="1"/>
</dbReference>
<reference evidence="8" key="2">
    <citation type="submission" date="2017-06" db="EMBL/GenBank/DDBJ databases">
        <title>WGS assembly of Brachypodium distachyon.</title>
        <authorList>
            <consortium name="The International Brachypodium Initiative"/>
            <person name="Lucas S."/>
            <person name="Harmon-Smith M."/>
            <person name="Lail K."/>
            <person name="Tice H."/>
            <person name="Grimwood J."/>
            <person name="Bruce D."/>
            <person name="Barry K."/>
            <person name="Shu S."/>
            <person name="Lindquist E."/>
            <person name="Wang M."/>
            <person name="Pitluck S."/>
            <person name="Vogel J.P."/>
            <person name="Garvin D.F."/>
            <person name="Mockler T.C."/>
            <person name="Schmutz J."/>
            <person name="Rokhsar D."/>
            <person name="Bevan M.W."/>
        </authorList>
    </citation>
    <scope>NUCLEOTIDE SEQUENCE</scope>
    <source>
        <strain evidence="8">Bd21</strain>
    </source>
</reference>
<evidence type="ECO:0000259" key="7">
    <source>
        <dbReference type="PROSITE" id="PS51294"/>
    </source>
</evidence>
<dbReference type="Pfam" id="PF26575">
    <property type="entry name" value="HHO5_N"/>
    <property type="match status" value="1"/>
</dbReference>
<feature type="compositionally biased region" description="Low complexity" evidence="6">
    <location>
        <begin position="210"/>
        <end position="226"/>
    </location>
</feature>
<evidence type="ECO:0000313" key="8">
    <source>
        <dbReference type="EMBL" id="KQK21117.1"/>
    </source>
</evidence>
<evidence type="ECO:0000256" key="6">
    <source>
        <dbReference type="SAM" id="MobiDB-lite"/>
    </source>
</evidence>
<dbReference type="InterPro" id="IPR017930">
    <property type="entry name" value="Myb_dom"/>
</dbReference>
<comment type="subcellular location">
    <subcellularLocation>
        <location evidence="1">Nucleus</location>
    </subcellularLocation>
</comment>
<reference evidence="9" key="3">
    <citation type="submission" date="2018-08" db="UniProtKB">
        <authorList>
            <consortium name="EnsemblPlants"/>
        </authorList>
    </citation>
    <scope>IDENTIFICATION</scope>
    <source>
        <strain evidence="9">cv. Bd21</strain>
    </source>
</reference>
<gene>
    <name evidence="9" type="primary">LOC100838028</name>
    <name evidence="8" type="ORF">BRADI_1g58830v3</name>
</gene>
<dbReference type="RefSeq" id="XP_003557660.1">
    <property type="nucleotide sequence ID" value="XM_003557612.4"/>
</dbReference>
<dbReference type="OrthoDB" id="1908613at2759"/>
<dbReference type="AlphaFoldDB" id="I1H479"/>
<keyword evidence="2" id="KW-0805">Transcription regulation</keyword>
<feature type="region of interest" description="Disordered" evidence="6">
    <location>
        <begin position="210"/>
        <end position="230"/>
    </location>
</feature>